<gene>
    <name evidence="2" type="ORF">KX928_03595</name>
</gene>
<comment type="caution">
    <text evidence="2">The sequence shown here is derived from an EMBL/GenBank/DDBJ whole genome shotgun (WGS) entry which is preliminary data.</text>
</comment>
<evidence type="ECO:0000313" key="2">
    <source>
        <dbReference type="EMBL" id="MBW4706865.1"/>
    </source>
</evidence>
<dbReference type="EMBL" id="JAHXDN010000001">
    <property type="protein sequence ID" value="MBW4706865.1"/>
    <property type="molecule type" value="Genomic_DNA"/>
</dbReference>
<organism evidence="2 3">
    <name type="scientific">Roseobacter insulae</name>
    <dbReference type="NCBI Taxonomy" id="2859783"/>
    <lineage>
        <taxon>Bacteria</taxon>
        <taxon>Pseudomonadati</taxon>
        <taxon>Pseudomonadota</taxon>
        <taxon>Alphaproteobacteria</taxon>
        <taxon>Rhodobacterales</taxon>
        <taxon>Roseobacteraceae</taxon>
        <taxon>Roseobacter</taxon>
    </lineage>
</organism>
<dbReference type="PROSITE" id="PS51819">
    <property type="entry name" value="VOC"/>
    <property type="match status" value="1"/>
</dbReference>
<dbReference type="Proteomes" id="UP001138661">
    <property type="component" value="Unassembled WGS sequence"/>
</dbReference>
<accession>A0A9X1FSF2</accession>
<protein>
    <submittedName>
        <fullName evidence="2">VOC family protein</fullName>
    </submittedName>
</protein>
<evidence type="ECO:0000259" key="1">
    <source>
        <dbReference type="PROSITE" id="PS51819"/>
    </source>
</evidence>
<name>A0A9X1FSF2_9RHOB</name>
<evidence type="ECO:0000313" key="3">
    <source>
        <dbReference type="Proteomes" id="UP001138661"/>
    </source>
</evidence>
<feature type="domain" description="VOC" evidence="1">
    <location>
        <begin position="5"/>
        <end position="117"/>
    </location>
</feature>
<dbReference type="Pfam" id="PF00903">
    <property type="entry name" value="Glyoxalase"/>
    <property type="match status" value="1"/>
</dbReference>
<dbReference type="AlphaFoldDB" id="A0A9X1FSF2"/>
<dbReference type="RefSeq" id="WP_219499024.1">
    <property type="nucleotide sequence ID" value="NZ_JAHXDN010000001.1"/>
</dbReference>
<proteinExistence type="predicted"/>
<keyword evidence="3" id="KW-1185">Reference proteome</keyword>
<reference evidence="2" key="1">
    <citation type="submission" date="2021-07" db="EMBL/GenBank/DDBJ databases">
        <title>Roseobacter insulae sp. nov., isolated from a tidal flat.</title>
        <authorList>
            <person name="Park S."/>
            <person name="Yoon J.-H."/>
        </authorList>
    </citation>
    <scope>NUCLEOTIDE SEQUENCE</scope>
    <source>
        <strain evidence="2">YSTF-M11</strain>
    </source>
</reference>
<sequence length="121" mass="12960">MTSPVLGSLILYTSKIDEMAAFYRDHFGYVRHDVPGDRIVEMQPGDTGPALLLHKAAKGQRQGQSTVKLVFAVADVAAFCDDRSARGLTFGPLHQADGYVFANTKDPSGNSVSVSGRFANG</sequence>
<dbReference type="InterPro" id="IPR004360">
    <property type="entry name" value="Glyas_Fos-R_dOase_dom"/>
</dbReference>
<dbReference type="InterPro" id="IPR037523">
    <property type="entry name" value="VOC_core"/>
</dbReference>